<accession>A0A5N5WQI4</accession>
<reference evidence="2 3" key="1">
    <citation type="submission" date="2019-04" db="EMBL/GenBank/DDBJ databases">
        <title>Friends and foes A comparative genomics study of 23 Aspergillus species from section Flavi.</title>
        <authorList>
            <consortium name="DOE Joint Genome Institute"/>
            <person name="Kjaerbolling I."/>
            <person name="Vesth T."/>
            <person name="Frisvad J.C."/>
            <person name="Nybo J.L."/>
            <person name="Theobald S."/>
            <person name="Kildgaard S."/>
            <person name="Isbrandt T."/>
            <person name="Kuo A."/>
            <person name="Sato A."/>
            <person name="Lyhne E.K."/>
            <person name="Kogle M.E."/>
            <person name="Wiebenga A."/>
            <person name="Kun R.S."/>
            <person name="Lubbers R.J."/>
            <person name="Makela M.R."/>
            <person name="Barry K."/>
            <person name="Chovatia M."/>
            <person name="Clum A."/>
            <person name="Daum C."/>
            <person name="Haridas S."/>
            <person name="He G."/>
            <person name="LaButti K."/>
            <person name="Lipzen A."/>
            <person name="Mondo S."/>
            <person name="Riley R."/>
            <person name="Salamov A."/>
            <person name="Simmons B.A."/>
            <person name="Magnuson J.K."/>
            <person name="Henrissat B."/>
            <person name="Mortensen U.H."/>
            <person name="Larsen T.O."/>
            <person name="Devries R.P."/>
            <person name="Grigoriev I.V."/>
            <person name="Machida M."/>
            <person name="Baker S.E."/>
            <person name="Andersen M.R."/>
        </authorList>
    </citation>
    <scope>NUCLEOTIDE SEQUENCE [LARGE SCALE GENOMIC DNA]</scope>
    <source>
        <strain evidence="2 3">CBS 151.66</strain>
    </source>
</reference>
<dbReference type="EMBL" id="ML732341">
    <property type="protein sequence ID" value="KAB8069440.1"/>
    <property type="molecule type" value="Genomic_DNA"/>
</dbReference>
<gene>
    <name evidence="2" type="ORF">BDV29DRAFT_161431</name>
</gene>
<dbReference type="Proteomes" id="UP000326565">
    <property type="component" value="Unassembled WGS sequence"/>
</dbReference>
<dbReference type="InterPro" id="IPR041472">
    <property type="entry name" value="BL00235/CARNS1_N"/>
</dbReference>
<name>A0A5N5WQI4_9EURO</name>
<evidence type="ECO:0000313" key="2">
    <source>
        <dbReference type="EMBL" id="KAB8069440.1"/>
    </source>
</evidence>
<organism evidence="2 3">
    <name type="scientific">Aspergillus leporis</name>
    <dbReference type="NCBI Taxonomy" id="41062"/>
    <lineage>
        <taxon>Eukaryota</taxon>
        <taxon>Fungi</taxon>
        <taxon>Dikarya</taxon>
        <taxon>Ascomycota</taxon>
        <taxon>Pezizomycotina</taxon>
        <taxon>Eurotiomycetes</taxon>
        <taxon>Eurotiomycetidae</taxon>
        <taxon>Eurotiales</taxon>
        <taxon>Aspergillaceae</taxon>
        <taxon>Aspergillus</taxon>
        <taxon>Aspergillus subgen. Circumdati</taxon>
    </lineage>
</organism>
<keyword evidence="3" id="KW-1185">Reference proteome</keyword>
<dbReference type="Pfam" id="PF18130">
    <property type="entry name" value="ATPgrasp_N"/>
    <property type="match status" value="1"/>
</dbReference>
<evidence type="ECO:0000259" key="1">
    <source>
        <dbReference type="Pfam" id="PF18130"/>
    </source>
</evidence>
<feature type="domain" description="BL00235/CARNS1 N-terminal" evidence="1">
    <location>
        <begin position="15"/>
        <end position="69"/>
    </location>
</feature>
<protein>
    <recommendedName>
        <fullName evidence="1">BL00235/CARNS1 N-terminal domain-containing protein</fullName>
    </recommendedName>
</protein>
<dbReference type="AlphaFoldDB" id="A0A5N5WQI4"/>
<proteinExistence type="predicted"/>
<dbReference type="OrthoDB" id="4510738at2759"/>
<sequence>MFDIKKGYFGHQRTFEAAQALGISVVVVDQQGHWLEGETYSYLQDDFIAVDVIDDAKLLLRIAEALKGKTNSRDCESSGNIESSNGTHHPVILVLEPSSTGNWFKRFSSRSPVQNSSMRYEETSGILDLADAGSTAKGQPDVFLIESNAQLSGLQSVFATSYLWCGLLRITVHREKIRVPDEFCEKVIQQLPETAPYLRQNVLHPEKPYHR</sequence>
<evidence type="ECO:0000313" key="3">
    <source>
        <dbReference type="Proteomes" id="UP000326565"/>
    </source>
</evidence>
<dbReference type="Gene3D" id="3.40.50.20">
    <property type="match status" value="1"/>
</dbReference>